<dbReference type="PROSITE" id="PS00137">
    <property type="entry name" value="SUBTILASE_HIS"/>
    <property type="match status" value="1"/>
</dbReference>
<dbReference type="PROSITE" id="PS00138">
    <property type="entry name" value="SUBTILASE_SER"/>
    <property type="match status" value="1"/>
</dbReference>
<evidence type="ECO:0000256" key="12">
    <source>
        <dbReference type="SAM" id="MobiDB-lite"/>
    </source>
</evidence>
<feature type="region of interest" description="Disordered" evidence="12">
    <location>
        <begin position="104"/>
        <end position="134"/>
    </location>
</feature>
<dbReference type="FunFam" id="3.40.50.200:FF:000022">
    <property type="entry name" value="Extracellular protease"/>
    <property type="match status" value="1"/>
</dbReference>
<feature type="region of interest" description="Disordered" evidence="12">
    <location>
        <begin position="470"/>
        <end position="513"/>
    </location>
</feature>
<feature type="active site" description="Charge relay system" evidence="9 10">
    <location>
        <position position="166"/>
    </location>
</feature>
<evidence type="ECO:0000256" key="6">
    <source>
        <dbReference type="ARBA" id="ARBA00022801"/>
    </source>
</evidence>
<keyword evidence="8" id="KW-0865">Zymogen</keyword>
<comment type="subcellular location">
    <subcellularLocation>
        <location evidence="1">Secreted</location>
    </subcellularLocation>
</comment>
<evidence type="ECO:0000259" key="13">
    <source>
        <dbReference type="Pfam" id="PF00082"/>
    </source>
</evidence>
<evidence type="ECO:0000256" key="7">
    <source>
        <dbReference type="ARBA" id="ARBA00022825"/>
    </source>
</evidence>
<evidence type="ECO:0000256" key="9">
    <source>
        <dbReference type="PIRSR" id="PIRSR615500-1"/>
    </source>
</evidence>
<dbReference type="EMBL" id="CP026304">
    <property type="protein sequence ID" value="AVZ77498.1"/>
    <property type="molecule type" value="Genomic_DNA"/>
</dbReference>
<dbReference type="GO" id="GO:0004252">
    <property type="term" value="F:serine-type endopeptidase activity"/>
    <property type="evidence" value="ECO:0007669"/>
    <property type="project" value="UniProtKB-UniRule"/>
</dbReference>
<protein>
    <submittedName>
        <fullName evidence="14">Protease</fullName>
    </submittedName>
</protein>
<reference evidence="14 15" key="1">
    <citation type="submission" date="2018-01" db="EMBL/GenBank/DDBJ databases">
        <title>Complete genome sequence of Streptomyces lunaelactis MM109T, a Ferroverdin A producer isolated from cave moonmilk deposits.</title>
        <authorList>
            <person name="Naome A."/>
            <person name="Martinet L."/>
            <person name="Maciejewska M."/>
            <person name="Anderssen S."/>
            <person name="Adam D."/>
            <person name="Tenconi E."/>
            <person name="Deflandre B."/>
            <person name="Arguelles-Arias A."/>
            <person name="Calusinska M."/>
            <person name="Copieters W."/>
            <person name="Karim L."/>
            <person name="Hanikenne M."/>
            <person name="Baurain D."/>
            <person name="van Wezel G."/>
            <person name="Smargiasso N."/>
            <person name="de Pauw E."/>
            <person name="Delfosse P."/>
            <person name="Rigali S."/>
        </authorList>
    </citation>
    <scope>NUCLEOTIDE SEQUENCE [LARGE SCALE GENOMIC DNA]</scope>
    <source>
        <strain evidence="14 15">MM109</strain>
    </source>
</reference>
<evidence type="ECO:0000256" key="5">
    <source>
        <dbReference type="ARBA" id="ARBA00022729"/>
    </source>
</evidence>
<feature type="compositionally biased region" description="Low complexity" evidence="12">
    <location>
        <begin position="470"/>
        <end position="494"/>
    </location>
</feature>
<gene>
    <name evidence="14" type="ORF">SLUN_16815</name>
</gene>
<organism evidence="14 15">
    <name type="scientific">Streptomyces lunaelactis</name>
    <dbReference type="NCBI Taxonomy" id="1535768"/>
    <lineage>
        <taxon>Bacteria</taxon>
        <taxon>Bacillati</taxon>
        <taxon>Actinomycetota</taxon>
        <taxon>Actinomycetes</taxon>
        <taxon>Kitasatosporales</taxon>
        <taxon>Streptomycetaceae</taxon>
        <taxon>Streptomyces</taxon>
    </lineage>
</organism>
<comment type="similarity">
    <text evidence="2 10 11">Belongs to the peptidase S8 family.</text>
</comment>
<evidence type="ECO:0000256" key="1">
    <source>
        <dbReference type="ARBA" id="ARBA00004613"/>
    </source>
</evidence>
<keyword evidence="7 10" id="KW-0720">Serine protease</keyword>
<dbReference type="PRINTS" id="PR00723">
    <property type="entry name" value="SUBTILISIN"/>
</dbReference>
<feature type="region of interest" description="Disordered" evidence="12">
    <location>
        <begin position="190"/>
        <end position="222"/>
    </location>
</feature>
<feature type="compositionally biased region" description="Low complexity" evidence="12">
    <location>
        <begin position="1"/>
        <end position="28"/>
    </location>
</feature>
<feature type="region of interest" description="Disordered" evidence="12">
    <location>
        <begin position="560"/>
        <end position="579"/>
    </location>
</feature>
<feature type="compositionally biased region" description="Basic and acidic residues" evidence="12">
    <location>
        <begin position="43"/>
        <end position="53"/>
    </location>
</feature>
<dbReference type="Pfam" id="PF00082">
    <property type="entry name" value="Peptidase_S8"/>
    <property type="match status" value="1"/>
</dbReference>
<name>A0A2R4TEE2_9ACTN</name>
<evidence type="ECO:0000313" key="14">
    <source>
        <dbReference type="EMBL" id="AVZ77498.1"/>
    </source>
</evidence>
<sequence length="601" mass="60505">MAGETSPASRAPAAPASPKSATTAAEPTGGLIVGYKSKAQEARSAKAVRKDIGAKAAQTGEKLSYERRLGNGAALVSLGGVRPAKDVTKLMDRFRADPDVAYAVPDRQVPTPALESPRDPARSSEPSGDTDRFSEQWNLFEPTGGMNVPDAWRTSTGQGVTVAVLDTGITKHSDLAVNTVAGNDFLTDTFQAKDGDGRDSDPSDPGDATKPGECGGKGSRSSWHGTHVAGIVAAADDGKGIVGVAPGAKAQPVRVLGRCATPDSDIIDAITWASGGTVADVPDNPTPARVINMSLGQEGVCTPPMQLAVDQAVQRGTTVVVAAGNRGNLPEPQDAGNFDYASCDNVITVAATDREGNRAEYSNFGNAVDISAPGGELLTSKNPKNGILSTVNSGEDGPVSESFEFEEGTSQAAPQIAGLAALMIAANPALTPAQVESAIKENARPLPGTCEGGCGAGLADAAKTVASVSKGAAPPAAGSPSSPPSDSSSASPSSPSSPPSSPSPSAGTGQAADGKDLSACLKNTCEVEVTSGDTIKLDGTAGVDEFTVVSVADNALTFTASSGNGAQQSSGSQTSPGRSTINDLVVDLISIDGDRAIIRLS</sequence>
<dbReference type="InterPro" id="IPR023828">
    <property type="entry name" value="Peptidase_S8_Ser-AS"/>
</dbReference>
<evidence type="ECO:0000313" key="15">
    <source>
        <dbReference type="Proteomes" id="UP000244201"/>
    </source>
</evidence>
<dbReference type="CDD" id="cd07496">
    <property type="entry name" value="Peptidases_S8_13"/>
    <property type="match status" value="1"/>
</dbReference>
<dbReference type="AlphaFoldDB" id="A0A2R4TEE2"/>
<evidence type="ECO:0000256" key="2">
    <source>
        <dbReference type="ARBA" id="ARBA00011073"/>
    </source>
</evidence>
<accession>A0A2R4TEE2</accession>
<feature type="region of interest" description="Disordered" evidence="12">
    <location>
        <begin position="391"/>
        <end position="410"/>
    </location>
</feature>
<dbReference type="InterPro" id="IPR050131">
    <property type="entry name" value="Peptidase_S8_subtilisin-like"/>
</dbReference>
<dbReference type="InterPro" id="IPR023827">
    <property type="entry name" value="Peptidase_S8_Asp-AS"/>
</dbReference>
<evidence type="ECO:0000256" key="11">
    <source>
        <dbReference type="RuleBase" id="RU003355"/>
    </source>
</evidence>
<feature type="domain" description="Peptidase S8/S53" evidence="13">
    <location>
        <begin position="157"/>
        <end position="457"/>
    </location>
</feature>
<proteinExistence type="inferred from homology"/>
<dbReference type="PANTHER" id="PTHR43806">
    <property type="entry name" value="PEPTIDASE S8"/>
    <property type="match status" value="1"/>
</dbReference>
<evidence type="ECO:0000256" key="3">
    <source>
        <dbReference type="ARBA" id="ARBA00022525"/>
    </source>
</evidence>
<evidence type="ECO:0000256" key="4">
    <source>
        <dbReference type="ARBA" id="ARBA00022670"/>
    </source>
</evidence>
<feature type="active site" description="Charge relay system" evidence="9 10">
    <location>
        <position position="410"/>
    </location>
</feature>
<feature type="region of interest" description="Disordered" evidence="12">
    <location>
        <begin position="43"/>
        <end position="62"/>
    </location>
</feature>
<keyword evidence="3" id="KW-0964">Secreted</keyword>
<dbReference type="GO" id="GO:0006508">
    <property type="term" value="P:proteolysis"/>
    <property type="evidence" value="ECO:0007669"/>
    <property type="project" value="UniProtKB-KW"/>
</dbReference>
<keyword evidence="4 10" id="KW-0645">Protease</keyword>
<dbReference type="PANTHER" id="PTHR43806:SF11">
    <property type="entry name" value="CEREVISIN-RELATED"/>
    <property type="match status" value="1"/>
</dbReference>
<dbReference type="InterPro" id="IPR036852">
    <property type="entry name" value="Peptidase_S8/S53_dom_sf"/>
</dbReference>
<keyword evidence="6 10" id="KW-0378">Hydrolase</keyword>
<dbReference type="PROSITE" id="PS51892">
    <property type="entry name" value="SUBTILASE"/>
    <property type="match status" value="1"/>
</dbReference>
<dbReference type="GO" id="GO:0005576">
    <property type="term" value="C:extracellular region"/>
    <property type="evidence" value="ECO:0007669"/>
    <property type="project" value="UniProtKB-SubCell"/>
</dbReference>
<feature type="compositionally biased region" description="Basic and acidic residues" evidence="12">
    <location>
        <begin position="191"/>
        <end position="201"/>
    </location>
</feature>
<dbReference type="PROSITE" id="PS00136">
    <property type="entry name" value="SUBTILASE_ASP"/>
    <property type="match status" value="1"/>
</dbReference>
<dbReference type="Gene3D" id="3.40.50.200">
    <property type="entry name" value="Peptidase S8/S53 domain"/>
    <property type="match status" value="1"/>
</dbReference>
<dbReference type="SUPFAM" id="SSF52743">
    <property type="entry name" value="Subtilisin-like"/>
    <property type="match status" value="1"/>
</dbReference>
<keyword evidence="5" id="KW-0732">Signal</keyword>
<dbReference type="InterPro" id="IPR034176">
    <property type="entry name" value="Peptidases_S8_13"/>
</dbReference>
<evidence type="ECO:0000256" key="10">
    <source>
        <dbReference type="PROSITE-ProRule" id="PRU01240"/>
    </source>
</evidence>
<keyword evidence="15" id="KW-1185">Reference proteome</keyword>
<dbReference type="InterPro" id="IPR000209">
    <property type="entry name" value="Peptidase_S8/S53_dom"/>
</dbReference>
<evidence type="ECO:0000256" key="8">
    <source>
        <dbReference type="ARBA" id="ARBA00023145"/>
    </source>
</evidence>
<dbReference type="InterPro" id="IPR015500">
    <property type="entry name" value="Peptidase_S8_subtilisin-rel"/>
</dbReference>
<dbReference type="InterPro" id="IPR022398">
    <property type="entry name" value="Peptidase_S8_His-AS"/>
</dbReference>
<feature type="region of interest" description="Disordered" evidence="12">
    <location>
        <begin position="1"/>
        <end position="29"/>
    </location>
</feature>
<dbReference type="OrthoDB" id="9790784at2"/>
<dbReference type="KEGG" id="slk:SLUN_16815"/>
<dbReference type="Proteomes" id="UP000244201">
    <property type="component" value="Chromosome"/>
</dbReference>
<feature type="active site" description="Charge relay system" evidence="9 10">
    <location>
        <position position="224"/>
    </location>
</feature>